<reference evidence="1" key="1">
    <citation type="submission" date="2022-06" db="EMBL/GenBank/DDBJ databases">
        <title>Lutimaribacter sp. EGI FJ00013, a novel bacterium isolated from a salt lake sediment enrichment.</title>
        <authorList>
            <person name="Gao L."/>
            <person name="Fang B.-Z."/>
            <person name="Li W.-J."/>
        </authorList>
    </citation>
    <scope>NUCLEOTIDE SEQUENCE</scope>
    <source>
        <strain evidence="1">EGI FJ00013</strain>
    </source>
</reference>
<accession>A0ACC5ZUH1</accession>
<comment type="caution">
    <text evidence="1">The sequence shown here is derived from an EMBL/GenBank/DDBJ whole genome shotgun (WGS) entry which is preliminary data.</text>
</comment>
<organism evidence="1 2">
    <name type="scientific">Lutimaribacter degradans</name>
    <dbReference type="NCBI Taxonomy" id="2945989"/>
    <lineage>
        <taxon>Bacteria</taxon>
        <taxon>Pseudomonadati</taxon>
        <taxon>Pseudomonadota</taxon>
        <taxon>Alphaproteobacteria</taxon>
        <taxon>Rhodobacterales</taxon>
        <taxon>Roseobacteraceae</taxon>
        <taxon>Lutimaribacter</taxon>
    </lineage>
</organism>
<dbReference type="EMBL" id="JAMQGO010000003">
    <property type="protein sequence ID" value="MCM2561998.1"/>
    <property type="molecule type" value="Genomic_DNA"/>
</dbReference>
<evidence type="ECO:0000313" key="2">
    <source>
        <dbReference type="Proteomes" id="UP001203036"/>
    </source>
</evidence>
<evidence type="ECO:0000313" key="1">
    <source>
        <dbReference type="EMBL" id="MCM2561998.1"/>
    </source>
</evidence>
<keyword evidence="2" id="KW-1185">Reference proteome</keyword>
<protein>
    <submittedName>
        <fullName evidence="1">Double-strand break repair protein AddB</fullName>
    </submittedName>
</protein>
<dbReference type="Proteomes" id="UP001203036">
    <property type="component" value="Unassembled WGS sequence"/>
</dbReference>
<gene>
    <name evidence="1" type="primary">addB</name>
    <name evidence="1" type="ORF">M8744_07565</name>
</gene>
<name>A0ACC5ZUH1_9RHOB</name>
<proteinExistence type="predicted"/>
<sequence length="978" mass="107252">MFEPSDTPRVFGVPPGVDFPAALVRRLRQDFADQPPEALARVRLVVNTARMARRITRLFAEGPACLLPRIELVTDLPEARLLADIPPAVPPLRRRLEITQLVAGLMARAPDLAPRASLYDLSDSLAALMDEMHGEGVPPQTLYELDVSDHSEHWARSLKFLQIVEHYFDQAGEAPDTETRQRMVIDALARQWAEAPLGDPVILAGSTGSRGTTMRLMQAVARLPQGAIVLPGFDFDMPLAAWKDLNDALTAEDHPQYRFHALMRNLGITRADVMAWSDTPPPSASRNRLISLALRPAPVTDCWLAEGPQLGDLAPAFDDVTLLVAPSQRDEALAIALRLRQAAEEGQTAALITPDRMLTRQVTAALDRWGILPDDSAGLPLQLSAPGRFLRHVAALFHRKSDAAAIITLLKHPLTHTGSTRGDHLRWTRELELYLRRKGQPYPGPATLAAWAESRGDAGAAAWAGWVANCLTGQNVSGEHPLADHLARHIDLASRLAAGPDGEASGGLWAEKPGREALKAVTELQAEAGAGGPMTAADYAALFNAIMQRGEVRDRDAPHPRILIWGTLEARVQGADLLILGGLNEGSWPEMPAPDPWLNRKMRHDAGLLLPERRIGLSAHDFQQAVAAPEIWLTRAERSDDAQTVPSRWLNRLLNLSEGLPAQNGPAALRVAKERGQTWLDRIAALEAVEQVDPMPRPSPRPPVAARPRKLSVTEIKRLVRDPYAIYARHVLGLRPLDPLMRAPDALLRGIVTHEVLEQFVKGVVQDNTPLSTEAMLDKAGTILAEHVPWSDMRALWLARLQRVAGWFVATEEARLATARPVGFEIKASHTITTPAFTLTAKADRIDRDDSSALHIYDYKTGAVPSAKEQTAFDKQLLLEAAMAAEGAFEGLPPAEVARAMFIGLGSDAKEVAAPLDKNPPDQVWAEFVKLVSAYLEPDQGFSARRAMFKETDHSDYDQLARFGEWDTTHDPRPEDLS</sequence>